<organism evidence="2 3">
    <name type="scientific">Plesiocystis pacifica SIR-1</name>
    <dbReference type="NCBI Taxonomy" id="391625"/>
    <lineage>
        <taxon>Bacteria</taxon>
        <taxon>Pseudomonadati</taxon>
        <taxon>Myxococcota</taxon>
        <taxon>Polyangia</taxon>
        <taxon>Nannocystales</taxon>
        <taxon>Nannocystaceae</taxon>
        <taxon>Plesiocystis</taxon>
    </lineage>
</organism>
<evidence type="ECO:0000259" key="1">
    <source>
        <dbReference type="Pfam" id="PF01726"/>
    </source>
</evidence>
<accession>A6GH58</accession>
<dbReference type="PANTHER" id="PTHR33516:SF2">
    <property type="entry name" value="LEXA REPRESSOR-RELATED"/>
    <property type="match status" value="1"/>
</dbReference>
<dbReference type="GO" id="GO:0006508">
    <property type="term" value="P:proteolysis"/>
    <property type="evidence" value="ECO:0007669"/>
    <property type="project" value="InterPro"/>
</dbReference>
<proteinExistence type="predicted"/>
<sequence length="85" mass="9786">MNAMDQLKQCRPLTARQARVLELIQVMTTERGYPPTRRELRDRLGLKSTTSVQEYLKALQAKGRIQLDAKVGRGIRIMGLLYLEK</sequence>
<dbReference type="InterPro" id="IPR036388">
    <property type="entry name" value="WH-like_DNA-bd_sf"/>
</dbReference>
<dbReference type="InterPro" id="IPR036390">
    <property type="entry name" value="WH_DNA-bd_sf"/>
</dbReference>
<name>A6GH58_9BACT</name>
<dbReference type="SUPFAM" id="SSF46785">
    <property type="entry name" value="Winged helix' DNA-binding domain"/>
    <property type="match status" value="1"/>
</dbReference>
<dbReference type="PANTHER" id="PTHR33516">
    <property type="entry name" value="LEXA REPRESSOR"/>
    <property type="match status" value="1"/>
</dbReference>
<dbReference type="InterPro" id="IPR050077">
    <property type="entry name" value="LexA_repressor"/>
</dbReference>
<protein>
    <submittedName>
        <fullName evidence="2">SOS-response transcriptional repressor, LexA</fullName>
    </submittedName>
</protein>
<dbReference type="eggNOG" id="COG1974">
    <property type="taxonomic scope" value="Bacteria"/>
</dbReference>
<dbReference type="Proteomes" id="UP000005801">
    <property type="component" value="Unassembled WGS sequence"/>
</dbReference>
<keyword evidence="3" id="KW-1185">Reference proteome</keyword>
<dbReference type="EMBL" id="ABCS01000115">
    <property type="protein sequence ID" value="EDM74780.1"/>
    <property type="molecule type" value="Genomic_DNA"/>
</dbReference>
<comment type="caution">
    <text evidence="2">The sequence shown here is derived from an EMBL/GenBank/DDBJ whole genome shotgun (WGS) entry which is preliminary data.</text>
</comment>
<dbReference type="GO" id="GO:0004252">
    <property type="term" value="F:serine-type endopeptidase activity"/>
    <property type="evidence" value="ECO:0007669"/>
    <property type="project" value="InterPro"/>
</dbReference>
<evidence type="ECO:0000313" key="2">
    <source>
        <dbReference type="EMBL" id="EDM74780.1"/>
    </source>
</evidence>
<feature type="domain" description="LexA repressor DNA-binding" evidence="1">
    <location>
        <begin position="11"/>
        <end position="73"/>
    </location>
</feature>
<evidence type="ECO:0000313" key="3">
    <source>
        <dbReference type="Proteomes" id="UP000005801"/>
    </source>
</evidence>
<dbReference type="AlphaFoldDB" id="A6GH58"/>
<dbReference type="Pfam" id="PF01726">
    <property type="entry name" value="LexA_DNA_bind"/>
    <property type="match status" value="1"/>
</dbReference>
<dbReference type="InterPro" id="IPR006199">
    <property type="entry name" value="LexA_DNA-bd_dom"/>
</dbReference>
<gene>
    <name evidence="2" type="ORF">PPSIR1_10995</name>
</gene>
<dbReference type="STRING" id="391625.PPSIR1_10995"/>
<dbReference type="Gene3D" id="1.10.10.10">
    <property type="entry name" value="Winged helix-like DNA-binding domain superfamily/Winged helix DNA-binding domain"/>
    <property type="match status" value="1"/>
</dbReference>
<reference evidence="2 3" key="1">
    <citation type="submission" date="2007-06" db="EMBL/GenBank/DDBJ databases">
        <authorList>
            <person name="Shimkets L."/>
            <person name="Ferriera S."/>
            <person name="Johnson J."/>
            <person name="Kravitz S."/>
            <person name="Beeson K."/>
            <person name="Sutton G."/>
            <person name="Rogers Y.-H."/>
            <person name="Friedman R."/>
            <person name="Frazier M."/>
            <person name="Venter J.C."/>
        </authorList>
    </citation>
    <scope>NUCLEOTIDE SEQUENCE [LARGE SCALE GENOMIC DNA]</scope>
    <source>
        <strain evidence="2 3">SIR-1</strain>
    </source>
</reference>